<dbReference type="SUPFAM" id="SSF52540">
    <property type="entry name" value="P-loop containing nucleoside triphosphate hydrolases"/>
    <property type="match status" value="1"/>
</dbReference>
<dbReference type="GO" id="GO:0016787">
    <property type="term" value="F:hydrolase activity"/>
    <property type="evidence" value="ECO:0007669"/>
    <property type="project" value="InterPro"/>
</dbReference>
<feature type="domain" description="Helicase ATP-binding" evidence="1">
    <location>
        <begin position="259"/>
        <end position="449"/>
    </location>
</feature>
<dbReference type="Pfam" id="PF04851">
    <property type="entry name" value="ResIII"/>
    <property type="match status" value="1"/>
</dbReference>
<dbReference type="InterPro" id="IPR014001">
    <property type="entry name" value="Helicase_ATP-bd"/>
</dbReference>
<accession>A0A7X6RNF8</accession>
<protein>
    <submittedName>
        <fullName evidence="3">DEAD/DEAH box helicase family protein</fullName>
    </submittedName>
</protein>
<dbReference type="Proteomes" id="UP000553209">
    <property type="component" value="Unassembled WGS sequence"/>
</dbReference>
<dbReference type="Pfam" id="PF03457">
    <property type="entry name" value="HA"/>
    <property type="match status" value="1"/>
</dbReference>
<evidence type="ECO:0000313" key="3">
    <source>
        <dbReference type="EMBL" id="NKY96760.1"/>
    </source>
</evidence>
<dbReference type="PANTHER" id="PTHR47396:SF1">
    <property type="entry name" value="ATP-DEPENDENT HELICASE IRC3-RELATED"/>
    <property type="match status" value="1"/>
</dbReference>
<organism evidence="3 4">
    <name type="scientific">Nocardiopsis alborubida</name>
    <dbReference type="NCBI Taxonomy" id="146802"/>
    <lineage>
        <taxon>Bacteria</taxon>
        <taxon>Bacillati</taxon>
        <taxon>Actinomycetota</taxon>
        <taxon>Actinomycetes</taxon>
        <taxon>Streptosporangiales</taxon>
        <taxon>Nocardiopsidaceae</taxon>
        <taxon>Nocardiopsis</taxon>
    </lineage>
</organism>
<keyword evidence="3" id="KW-0067">ATP-binding</keyword>
<dbReference type="InterPro" id="IPR005114">
    <property type="entry name" value="Helicase_assoc"/>
</dbReference>
<keyword evidence="3" id="KW-0378">Hydrolase</keyword>
<proteinExistence type="predicted"/>
<dbReference type="AlphaFoldDB" id="A0A7X6RNF8"/>
<keyword evidence="3" id="KW-0347">Helicase</keyword>
<reference evidence="3 4" key="1">
    <citation type="submission" date="2020-04" db="EMBL/GenBank/DDBJ databases">
        <title>MicrobeNet Type strains.</title>
        <authorList>
            <person name="Nicholson A.C."/>
        </authorList>
    </citation>
    <scope>NUCLEOTIDE SEQUENCE [LARGE SCALE GENOMIC DNA]</scope>
    <source>
        <strain evidence="3 4">ATCC 23612</strain>
    </source>
</reference>
<dbReference type="InterPro" id="IPR027417">
    <property type="entry name" value="P-loop_NTPase"/>
</dbReference>
<dbReference type="InterPro" id="IPR001650">
    <property type="entry name" value="Helicase_C-like"/>
</dbReference>
<dbReference type="GO" id="GO:0005829">
    <property type="term" value="C:cytosol"/>
    <property type="evidence" value="ECO:0007669"/>
    <property type="project" value="TreeGrafter"/>
</dbReference>
<dbReference type="SMART" id="SM00490">
    <property type="entry name" value="HELICc"/>
    <property type="match status" value="1"/>
</dbReference>
<keyword evidence="4" id="KW-1185">Reference proteome</keyword>
<gene>
    <name evidence="3" type="ORF">HGB44_03585</name>
</gene>
<evidence type="ECO:0000313" key="4">
    <source>
        <dbReference type="Proteomes" id="UP000553209"/>
    </source>
</evidence>
<dbReference type="RefSeq" id="WP_061081278.1">
    <property type="nucleotide sequence ID" value="NZ_JAAXPG010000002.1"/>
</dbReference>
<evidence type="ECO:0000259" key="1">
    <source>
        <dbReference type="PROSITE" id="PS51192"/>
    </source>
</evidence>
<dbReference type="GO" id="GO:0004386">
    <property type="term" value="F:helicase activity"/>
    <property type="evidence" value="ECO:0007669"/>
    <property type="project" value="UniProtKB-KW"/>
</dbReference>
<dbReference type="EMBL" id="JAAXPG010000002">
    <property type="protein sequence ID" value="NKY96760.1"/>
    <property type="molecule type" value="Genomic_DNA"/>
</dbReference>
<dbReference type="CDD" id="cd18785">
    <property type="entry name" value="SF2_C"/>
    <property type="match status" value="1"/>
</dbReference>
<dbReference type="Gene3D" id="3.40.50.300">
    <property type="entry name" value="P-loop containing nucleotide triphosphate hydrolases"/>
    <property type="match status" value="2"/>
</dbReference>
<sequence>MTTPTHPIAVGVAVAAHVSGTWTWSVHTNTARWRGTHPDARQVSDLAPHILDQIHDRFGEQVCVVCPPELGLALPTGREETLRRAAEHARRAARDLTTGHLRTLAIRRLPAEHHLLPGQEWTVSVHAVVDDDGSDWVWVTGGGWYATGQSTSPDLTQVAFEAIDAAATASPLGGRVRVECDEPVAVKRAQSLAEALRQVQPSSTTGVVPDQVDITHVETGSTPHHRAAVTVCSDLPDEDERRAPGALYPYQERGISALVTLWDTHDRGQLHWACGTGKTVAYAESARRIGARRTLVLVPSLDLVPQIAQEWIARAGAHLRLVVGVCSERETLSAAADEPLARMQHLHATVVQDASALAALAALISPVLVVGTYQSLGVLVHAHADHGLDPWDVVFADEAHHTAGGWDNTWSVVHDNTRLPARLRCYGTATPRIVVDRTGNGVASMDDEQVFGPIAHTMTFGAAISVGTLADYQLIGALVHADQVARAITHRSRIAVDGHQLPADLVAAQIALLRSVRTHDLRSLICFAPNLAWARVFTDTLQATADLLGPDGPERPVSALHIHGYSTGQQRQHAKDALARPGRGVSVVTVVGCFVEGVDVPAVDAVGLFSSNQVRGRLIQSIGRALRTGGRKNKVAKLIAPLYVPADSTPEEVLEHSRHAAFVRIVHGLSSVDERFAHALTTQQTTSRGPGRALPSDLERWVHITDTGTGLAADFIEQVTTVVLGEGTSHWWHNYRIAEEWYKAHGHLNVDASITTTSGRFTLRQWLVRQRSLHARNLLPSRYVDALSRIGMDFTPQTGGPFWPRAQTAITQWLTTHDDLVPSPTDALYAQLRHLRNLYKKGKLTPDQIAWLDEHHMIWDMFHYRRTRSIHELGRFIIGNNRFPDRTHPEEKRLFFYHRSLRMLHHRGQLHPEHQRLCHDLRIPLSRDDVHALPPPPLGPRTFTLHARTAQEVIRAINEGASQEEIARAADRTVEFISVLLRESGQPTFSVLRQQAILTRIHNGESYLSIARRFQIPELSVGNVGSRSALVVGTGRSTGAWL</sequence>
<dbReference type="PROSITE" id="PS51194">
    <property type="entry name" value="HELICASE_CTER"/>
    <property type="match status" value="1"/>
</dbReference>
<dbReference type="SMART" id="SM00487">
    <property type="entry name" value="DEXDc"/>
    <property type="match status" value="1"/>
</dbReference>
<dbReference type="GO" id="GO:0005524">
    <property type="term" value="F:ATP binding"/>
    <property type="evidence" value="ECO:0007669"/>
    <property type="project" value="InterPro"/>
</dbReference>
<keyword evidence="3" id="KW-0547">Nucleotide-binding</keyword>
<name>A0A7X6RNF8_9ACTN</name>
<dbReference type="InterPro" id="IPR006935">
    <property type="entry name" value="Helicase/UvrB_N"/>
</dbReference>
<comment type="caution">
    <text evidence="3">The sequence shown here is derived from an EMBL/GenBank/DDBJ whole genome shotgun (WGS) entry which is preliminary data.</text>
</comment>
<dbReference type="PANTHER" id="PTHR47396">
    <property type="entry name" value="TYPE I RESTRICTION ENZYME ECOKI R PROTEIN"/>
    <property type="match status" value="1"/>
</dbReference>
<dbReference type="GO" id="GO:0003677">
    <property type="term" value="F:DNA binding"/>
    <property type="evidence" value="ECO:0007669"/>
    <property type="project" value="InterPro"/>
</dbReference>
<dbReference type="Pfam" id="PF00271">
    <property type="entry name" value="Helicase_C"/>
    <property type="match status" value="1"/>
</dbReference>
<dbReference type="InterPro" id="IPR050742">
    <property type="entry name" value="Helicase_Restrict-Modif_Enz"/>
</dbReference>
<dbReference type="Gene3D" id="6.10.140.530">
    <property type="match status" value="1"/>
</dbReference>
<evidence type="ECO:0000259" key="2">
    <source>
        <dbReference type="PROSITE" id="PS51194"/>
    </source>
</evidence>
<feature type="domain" description="Helicase C-terminal" evidence="2">
    <location>
        <begin position="511"/>
        <end position="688"/>
    </location>
</feature>
<dbReference type="PROSITE" id="PS51192">
    <property type="entry name" value="HELICASE_ATP_BIND_1"/>
    <property type="match status" value="1"/>
</dbReference>